<dbReference type="PANTHER" id="PTHR30627:SF24">
    <property type="entry name" value="PENICILLIN-BINDING PROTEIN 4B"/>
    <property type="match status" value="1"/>
</dbReference>
<dbReference type="Pfam" id="PF03717">
    <property type="entry name" value="PBP_dimer"/>
    <property type="match status" value="1"/>
</dbReference>
<reference evidence="8 9" key="1">
    <citation type="submission" date="2017-06" db="EMBL/GenBank/DDBJ databases">
        <title>Sequencing and comparative analysis of myxobacterial genomes.</title>
        <authorList>
            <person name="Rupp O."/>
            <person name="Goesmann A."/>
            <person name="Sogaard-Andersen L."/>
        </authorList>
    </citation>
    <scope>NUCLEOTIDE SEQUENCE [LARGE SCALE GENOMIC DNA]</scope>
    <source>
        <strain evidence="8 9">DSM 14697</strain>
    </source>
</reference>
<dbReference type="GO" id="GO:0046677">
    <property type="term" value="P:response to antibiotic"/>
    <property type="evidence" value="ECO:0007669"/>
    <property type="project" value="InterPro"/>
</dbReference>
<dbReference type="InterPro" id="IPR007887">
    <property type="entry name" value="MecA_N"/>
</dbReference>
<evidence type="ECO:0000259" key="7">
    <source>
        <dbReference type="Pfam" id="PF05223"/>
    </source>
</evidence>
<keyword evidence="2" id="KW-0645">Protease</keyword>
<dbReference type="GO" id="GO:0008658">
    <property type="term" value="F:penicillin binding"/>
    <property type="evidence" value="ECO:0007669"/>
    <property type="project" value="InterPro"/>
</dbReference>
<sequence>MSRRAWKVGVLALVAAFLTACASRQTPTVPDKVASPEAAGPVADGPVAEAEAYLHAWAAGDFAAMRRAALNPPAHFEAMHRQFRDGLRIASSQFELGPFQRDGDATVATYRAAHLLRGLGEWEVEGTLRFVRHQGPWRLQWTPAVLHPEARDGDRFSRTRTAPQRADILDARGALLTPQGEVITIGVDPSRVRNMADVAAALQFQTGVSTARFDAAMRAPGAATSRFVPIVDLPPEHYQQVRPALAPVPGIFFRRKSARTSADGFASHTLGRVGEVTAELLPQMGPTYLPGDLVGLSGLERAYEVQLAGSPSGDVLLMRAWGETQVLFHFEGEPGAPLSTTLRREVQAAAEAALEGVTHPAALVAVDSATGAILAVASRPLSQPLHRALTGRYPPGSTFKVVTTEALLAQGMRVDSPVACPPTAMVRSKSFRNFEGESLGDTTLRQVFAHSCNTAFVTLATGLGGDALSAAARRFGFDVPYAPGLTSAGASFPAPADAIELAAAAIGQGRVLATPLHMASVAAAAETGEWRAPFLVEGLDGGPSSPLSDGVRAPLTTLMRAVVTEGSGKAGRSVPGLAGKTGTAEFGTVAPLPTHAWFIGFRKGVGFAVLVEGGGVGGRVAAPIAAKFAGAL</sequence>
<dbReference type="SUPFAM" id="SSF56601">
    <property type="entry name" value="beta-lactamase/transpeptidase-like"/>
    <property type="match status" value="1"/>
</dbReference>
<dbReference type="Proteomes" id="UP000217343">
    <property type="component" value="Chromosome"/>
</dbReference>
<keyword evidence="9" id="KW-1185">Reference proteome</keyword>
<proteinExistence type="predicted"/>
<dbReference type="PROSITE" id="PS51257">
    <property type="entry name" value="PROKAR_LIPOPROTEIN"/>
    <property type="match status" value="1"/>
</dbReference>
<feature type="domain" description="Penicillin-binding protein dimerisation" evidence="6">
    <location>
        <begin position="161"/>
        <end position="319"/>
    </location>
</feature>
<feature type="domain" description="NTF2-like N-terminal transpeptidase" evidence="7">
    <location>
        <begin position="46"/>
        <end position="151"/>
    </location>
</feature>
<dbReference type="SUPFAM" id="SSF56519">
    <property type="entry name" value="Penicillin binding protein dimerisation domain"/>
    <property type="match status" value="1"/>
</dbReference>
<feature type="chain" id="PRO_5012015698" evidence="4">
    <location>
        <begin position="23"/>
        <end position="632"/>
    </location>
</feature>
<keyword evidence="4" id="KW-0732">Signal</keyword>
<feature type="domain" description="Penicillin-binding protein transpeptidase" evidence="5">
    <location>
        <begin position="362"/>
        <end position="628"/>
    </location>
</feature>
<dbReference type="InterPro" id="IPR050515">
    <property type="entry name" value="Beta-lactam/transpept"/>
</dbReference>
<dbReference type="EMBL" id="CP022203">
    <property type="protein sequence ID" value="ATB51180.1"/>
    <property type="molecule type" value="Genomic_DNA"/>
</dbReference>
<dbReference type="PANTHER" id="PTHR30627">
    <property type="entry name" value="PEPTIDOGLYCAN D,D-TRANSPEPTIDASE"/>
    <property type="match status" value="1"/>
</dbReference>
<dbReference type="Gene3D" id="3.40.710.10">
    <property type="entry name" value="DD-peptidase/beta-lactamase superfamily"/>
    <property type="match status" value="1"/>
</dbReference>
<dbReference type="Gene3D" id="3.90.1310.10">
    <property type="entry name" value="Penicillin-binding protein 2a (Domain 2)"/>
    <property type="match status" value="1"/>
</dbReference>
<evidence type="ECO:0000313" key="8">
    <source>
        <dbReference type="EMBL" id="ATB51180.1"/>
    </source>
</evidence>
<dbReference type="GO" id="GO:0071972">
    <property type="term" value="F:peptidoglycan L,D-transpeptidase activity"/>
    <property type="evidence" value="ECO:0007669"/>
    <property type="project" value="TreeGrafter"/>
</dbReference>
<evidence type="ECO:0000256" key="3">
    <source>
        <dbReference type="ARBA" id="ARBA00023136"/>
    </source>
</evidence>
<keyword evidence="2" id="KW-0378">Hydrolase</keyword>
<dbReference type="InterPro" id="IPR001460">
    <property type="entry name" value="PCN-bd_Tpept"/>
</dbReference>
<accession>A0A250K5J6</accession>
<protein>
    <submittedName>
        <fullName evidence="8">Penicillin-binding protein</fullName>
    </submittedName>
</protein>
<name>A0A250K5J6_9BACT</name>
<gene>
    <name evidence="8" type="ORF">MYMAC_006838</name>
</gene>
<evidence type="ECO:0000313" key="9">
    <source>
        <dbReference type="Proteomes" id="UP000217343"/>
    </source>
</evidence>
<dbReference type="RefSeq" id="WP_095961155.1">
    <property type="nucleotide sequence ID" value="NZ_CP022203.1"/>
</dbReference>
<comment type="subcellular location">
    <subcellularLocation>
        <location evidence="1">Membrane</location>
    </subcellularLocation>
</comment>
<evidence type="ECO:0000256" key="2">
    <source>
        <dbReference type="ARBA" id="ARBA00022645"/>
    </source>
</evidence>
<dbReference type="Pfam" id="PF05223">
    <property type="entry name" value="MecA_N"/>
    <property type="match status" value="1"/>
</dbReference>
<dbReference type="GO" id="GO:0005886">
    <property type="term" value="C:plasma membrane"/>
    <property type="evidence" value="ECO:0007669"/>
    <property type="project" value="TreeGrafter"/>
</dbReference>
<evidence type="ECO:0000259" key="6">
    <source>
        <dbReference type="Pfam" id="PF03717"/>
    </source>
</evidence>
<dbReference type="AlphaFoldDB" id="A0A250K5J6"/>
<dbReference type="InterPro" id="IPR036138">
    <property type="entry name" value="PBP_dimer_sf"/>
</dbReference>
<evidence type="ECO:0000256" key="4">
    <source>
        <dbReference type="SAM" id="SignalP"/>
    </source>
</evidence>
<dbReference type="KEGG" id="mmas:MYMAC_006838"/>
<organism evidence="8 9">
    <name type="scientific">Corallococcus macrosporus DSM 14697</name>
    <dbReference type="NCBI Taxonomy" id="1189310"/>
    <lineage>
        <taxon>Bacteria</taxon>
        <taxon>Pseudomonadati</taxon>
        <taxon>Myxococcota</taxon>
        <taxon>Myxococcia</taxon>
        <taxon>Myxococcales</taxon>
        <taxon>Cystobacterineae</taxon>
        <taxon>Myxococcaceae</taxon>
        <taxon>Corallococcus</taxon>
    </lineage>
</organism>
<dbReference type="Pfam" id="PF00905">
    <property type="entry name" value="Transpeptidase"/>
    <property type="match status" value="1"/>
</dbReference>
<keyword evidence="2" id="KW-0121">Carboxypeptidase</keyword>
<dbReference type="InterPro" id="IPR005311">
    <property type="entry name" value="PBP_dimer"/>
</dbReference>
<feature type="signal peptide" evidence="4">
    <location>
        <begin position="1"/>
        <end position="22"/>
    </location>
</feature>
<evidence type="ECO:0000256" key="1">
    <source>
        <dbReference type="ARBA" id="ARBA00004370"/>
    </source>
</evidence>
<evidence type="ECO:0000259" key="5">
    <source>
        <dbReference type="Pfam" id="PF00905"/>
    </source>
</evidence>
<dbReference type="GO" id="GO:0071555">
    <property type="term" value="P:cell wall organization"/>
    <property type="evidence" value="ECO:0007669"/>
    <property type="project" value="TreeGrafter"/>
</dbReference>
<dbReference type="OrthoDB" id="9766847at2"/>
<dbReference type="InterPro" id="IPR012338">
    <property type="entry name" value="Beta-lactam/transpept-like"/>
</dbReference>
<keyword evidence="3" id="KW-0472">Membrane</keyword>